<reference evidence="2" key="2">
    <citation type="submission" date="2025-08" db="UniProtKB">
        <authorList>
            <consortium name="Ensembl"/>
        </authorList>
    </citation>
    <scope>IDENTIFICATION</scope>
</reference>
<evidence type="ECO:0000313" key="2">
    <source>
        <dbReference type="Ensembl" id="ENSDCDP00010038383.1"/>
    </source>
</evidence>
<gene>
    <name evidence="2" type="primary">ccl27a</name>
</gene>
<dbReference type="Proteomes" id="UP000694580">
    <property type="component" value="Chromosome 11"/>
</dbReference>
<keyword evidence="3" id="KW-1185">Reference proteome</keyword>
<evidence type="ECO:0000256" key="1">
    <source>
        <dbReference type="SAM" id="SignalP"/>
    </source>
</evidence>
<evidence type="ECO:0008006" key="4">
    <source>
        <dbReference type="Google" id="ProtNLM"/>
    </source>
</evidence>
<reference evidence="2 3" key="1">
    <citation type="submission" date="2020-06" db="EMBL/GenBank/DDBJ databases">
        <authorList>
            <consortium name="Wellcome Sanger Institute Data Sharing"/>
        </authorList>
    </citation>
    <scope>NUCLEOTIDE SEQUENCE [LARGE SCALE GENOMIC DNA]</scope>
</reference>
<evidence type="ECO:0000313" key="3">
    <source>
        <dbReference type="Proteomes" id="UP000694580"/>
    </source>
</evidence>
<feature type="chain" id="PRO_5044242597" description="Chemokine interleukin-8-like domain-containing protein" evidence="1">
    <location>
        <begin position="22"/>
        <end position="99"/>
    </location>
</feature>
<reference evidence="2" key="3">
    <citation type="submission" date="2025-09" db="UniProtKB">
        <authorList>
            <consortium name="Ensembl"/>
        </authorList>
    </citation>
    <scope>IDENTIFICATION</scope>
</reference>
<protein>
    <recommendedName>
        <fullName evidence="4">Chemokine interleukin-8-like domain-containing protein</fullName>
    </recommendedName>
</protein>
<keyword evidence="1" id="KW-0732">Signal</keyword>
<dbReference type="AlphaFoldDB" id="A0AAY4CZ25"/>
<name>A0AAY4CZ25_9TELE</name>
<dbReference type="Ensembl" id="ENSDCDT00010047993.1">
    <property type="protein sequence ID" value="ENSDCDP00010038383.1"/>
    <property type="gene ID" value="ENSDCDG00010024819.1"/>
</dbReference>
<sequence length="99" mass="10996">MDLRVACLLLFLSATFIGTEGGPKCCLSVSRTIPDNILLKVKTHSLQTTSGECDINAIMSVPHMPHPHLIDYYFFLPNAPFSLFFFSDYTQNAKDSAPL</sequence>
<feature type="signal peptide" evidence="1">
    <location>
        <begin position="1"/>
        <end position="21"/>
    </location>
</feature>
<proteinExistence type="predicted"/>
<accession>A0AAY4CZ25</accession>
<organism evidence="2 3">
    <name type="scientific">Denticeps clupeoides</name>
    <name type="common">denticle herring</name>
    <dbReference type="NCBI Taxonomy" id="299321"/>
    <lineage>
        <taxon>Eukaryota</taxon>
        <taxon>Metazoa</taxon>
        <taxon>Chordata</taxon>
        <taxon>Craniata</taxon>
        <taxon>Vertebrata</taxon>
        <taxon>Euteleostomi</taxon>
        <taxon>Actinopterygii</taxon>
        <taxon>Neopterygii</taxon>
        <taxon>Teleostei</taxon>
        <taxon>Clupei</taxon>
        <taxon>Clupeiformes</taxon>
        <taxon>Denticipitoidei</taxon>
        <taxon>Denticipitidae</taxon>
        <taxon>Denticeps</taxon>
    </lineage>
</organism>